<name>A0A4Y9ACW7_9BACI</name>
<dbReference type="EMBL" id="SRHY01000005">
    <property type="protein sequence ID" value="TFJ93643.1"/>
    <property type="molecule type" value="Genomic_DNA"/>
</dbReference>
<proteinExistence type="predicted"/>
<accession>A0A4Y9ACW7</accession>
<evidence type="ECO:0008006" key="3">
    <source>
        <dbReference type="Google" id="ProtNLM"/>
    </source>
</evidence>
<comment type="caution">
    <text evidence="1">The sequence shown here is derived from an EMBL/GenBank/DDBJ whole genome shotgun (WGS) entry which is preliminary data.</text>
</comment>
<gene>
    <name evidence="1" type="ORF">E4U82_06715</name>
</gene>
<evidence type="ECO:0000313" key="2">
    <source>
        <dbReference type="Proteomes" id="UP000298484"/>
    </source>
</evidence>
<protein>
    <recommendedName>
        <fullName evidence="3">DUF4355 domain-containing protein</fullName>
    </recommendedName>
</protein>
<keyword evidence="2" id="KW-1185">Reference proteome</keyword>
<dbReference type="AlphaFoldDB" id="A0A4Y9ACW7"/>
<dbReference type="RefSeq" id="WP_135109378.1">
    <property type="nucleotide sequence ID" value="NZ_SRHY01000005.1"/>
</dbReference>
<evidence type="ECO:0000313" key="1">
    <source>
        <dbReference type="EMBL" id="TFJ93643.1"/>
    </source>
</evidence>
<dbReference type="OrthoDB" id="2862045at2"/>
<organism evidence="1 2">
    <name type="scientific">Lentibacillus salicampi</name>
    <dbReference type="NCBI Taxonomy" id="175306"/>
    <lineage>
        <taxon>Bacteria</taxon>
        <taxon>Bacillati</taxon>
        <taxon>Bacillota</taxon>
        <taxon>Bacilli</taxon>
        <taxon>Bacillales</taxon>
        <taxon>Bacillaceae</taxon>
        <taxon>Lentibacillus</taxon>
    </lineage>
</organism>
<sequence length="140" mass="15861">MADQTFSQEQVDEQIANAKKEWQEKELKPLQTELDEVKGKLPKEPTDAEKALQQKENELFQKQVSVELKANGLEQFADVVNVSNEEGLTKTIEQLTKINNDMKINNSYQPTDTKGNDAYDVAKKQGDHKGMVKSIFGFKS</sequence>
<reference evidence="1 2" key="1">
    <citation type="submission" date="2019-03" db="EMBL/GenBank/DDBJ databases">
        <title>Genome sequence of Lentibacillus salicampi ATCC BAA-719.</title>
        <authorList>
            <person name="Maclea K.S."/>
            <person name="Simoes Junior M."/>
        </authorList>
    </citation>
    <scope>NUCLEOTIDE SEQUENCE [LARGE SCALE GENOMIC DNA]</scope>
    <source>
        <strain evidence="1 2">ATCC BAA-719</strain>
    </source>
</reference>
<dbReference type="Proteomes" id="UP000298484">
    <property type="component" value="Unassembled WGS sequence"/>
</dbReference>